<dbReference type="Gene3D" id="1.10.225.10">
    <property type="entry name" value="Saposin-like"/>
    <property type="match status" value="1"/>
</dbReference>
<feature type="chain" id="PRO_5045439888" description="Saposin B-type domain-containing protein" evidence="6">
    <location>
        <begin position="20"/>
        <end position="167"/>
    </location>
</feature>
<dbReference type="InterPro" id="IPR038847">
    <property type="entry name" value="Granulysin-like"/>
</dbReference>
<reference evidence="9 10" key="1">
    <citation type="journal article" date="2022" name="Gigascience">
        <title>A chromosome-level genome assembly and annotation of the desert horned lizard, Phrynosoma platyrhinos, provides insight into chromosomal rearrangements among reptiles.</title>
        <authorList>
            <person name="Koochekian N."/>
            <person name="Ascanio A."/>
            <person name="Farleigh K."/>
            <person name="Card D.C."/>
            <person name="Schield D.R."/>
            <person name="Castoe T.A."/>
            <person name="Jezkova T."/>
        </authorList>
    </citation>
    <scope>NUCLEOTIDE SEQUENCE [LARGE SCALE GENOMIC DNA]</scope>
    <source>
        <strain evidence="9">NK-2021</strain>
    </source>
</reference>
<keyword evidence="3 6" id="KW-0732">Signal</keyword>
<dbReference type="InterPro" id="IPR007856">
    <property type="entry name" value="SapB_1"/>
</dbReference>
<dbReference type="EMBL" id="JAIPUX010003283">
    <property type="protein sequence ID" value="KAH0623212.1"/>
    <property type="molecule type" value="Genomic_DNA"/>
</dbReference>
<gene>
    <name evidence="9" type="ORF">JD844_031276</name>
</gene>
<evidence type="ECO:0000256" key="3">
    <source>
        <dbReference type="ARBA" id="ARBA00022729"/>
    </source>
</evidence>
<keyword evidence="5" id="KW-0325">Glycoprotein</keyword>
<dbReference type="PROSITE" id="PS50015">
    <property type="entry name" value="SAP_B"/>
    <property type="match status" value="1"/>
</dbReference>
<dbReference type="PANTHER" id="PTHR15541:SF2">
    <property type="entry name" value="GRANULYSIN"/>
    <property type="match status" value="1"/>
</dbReference>
<evidence type="ECO:0000256" key="6">
    <source>
        <dbReference type="SAM" id="SignalP"/>
    </source>
</evidence>
<keyword evidence="4" id="KW-1015">Disulfide bond</keyword>
<dbReference type="InterPro" id="IPR008139">
    <property type="entry name" value="SaposinB_dom"/>
</dbReference>
<dbReference type="SMART" id="SM00741">
    <property type="entry name" value="SapB"/>
    <property type="match status" value="1"/>
</dbReference>
<evidence type="ECO:0008006" key="11">
    <source>
        <dbReference type="Google" id="ProtNLM"/>
    </source>
</evidence>
<evidence type="ECO:0000313" key="9">
    <source>
        <dbReference type="EMBL" id="KAH0623212.1"/>
    </source>
</evidence>
<evidence type="ECO:0000256" key="1">
    <source>
        <dbReference type="ARBA" id="ARBA00004613"/>
    </source>
</evidence>
<protein>
    <recommendedName>
        <fullName evidence="11">Saposin B-type domain-containing protein</fullName>
    </recommendedName>
</protein>
<evidence type="ECO:0000256" key="5">
    <source>
        <dbReference type="ARBA" id="ARBA00023180"/>
    </source>
</evidence>
<dbReference type="Proteomes" id="UP000826234">
    <property type="component" value="Unassembled WGS sequence"/>
</dbReference>
<dbReference type="Pfam" id="PF05184">
    <property type="entry name" value="SapB_1"/>
    <property type="match status" value="1"/>
</dbReference>
<keyword evidence="10" id="KW-1185">Reference proteome</keyword>
<evidence type="ECO:0000259" key="8">
    <source>
        <dbReference type="PROSITE" id="PS51110"/>
    </source>
</evidence>
<dbReference type="SMART" id="SM00162">
    <property type="entry name" value="SAPA"/>
    <property type="match status" value="1"/>
</dbReference>
<feature type="domain" description="Saposin B-type" evidence="7">
    <location>
        <begin position="73"/>
        <end position="154"/>
    </location>
</feature>
<name>A0ABQ7T0U6_PHRPL</name>
<dbReference type="InterPro" id="IPR011001">
    <property type="entry name" value="Saposin-like"/>
</dbReference>
<dbReference type="Pfam" id="PF02199">
    <property type="entry name" value="SapA"/>
    <property type="match status" value="1"/>
</dbReference>
<evidence type="ECO:0000313" key="10">
    <source>
        <dbReference type="Proteomes" id="UP000826234"/>
    </source>
</evidence>
<accession>A0ABQ7T0U6</accession>
<evidence type="ECO:0000256" key="2">
    <source>
        <dbReference type="ARBA" id="ARBA00022525"/>
    </source>
</evidence>
<evidence type="ECO:0000256" key="4">
    <source>
        <dbReference type="ARBA" id="ARBA00023157"/>
    </source>
</evidence>
<organism evidence="9 10">
    <name type="scientific">Phrynosoma platyrhinos</name>
    <name type="common">Desert horned lizard</name>
    <dbReference type="NCBI Taxonomy" id="52577"/>
    <lineage>
        <taxon>Eukaryota</taxon>
        <taxon>Metazoa</taxon>
        <taxon>Chordata</taxon>
        <taxon>Craniata</taxon>
        <taxon>Vertebrata</taxon>
        <taxon>Euteleostomi</taxon>
        <taxon>Lepidosauria</taxon>
        <taxon>Squamata</taxon>
        <taxon>Bifurcata</taxon>
        <taxon>Unidentata</taxon>
        <taxon>Episquamata</taxon>
        <taxon>Toxicofera</taxon>
        <taxon>Iguania</taxon>
        <taxon>Phrynosomatidae</taxon>
        <taxon>Phrynosomatinae</taxon>
        <taxon>Phrynosoma</taxon>
    </lineage>
</organism>
<dbReference type="InterPro" id="IPR003119">
    <property type="entry name" value="SAP_A"/>
</dbReference>
<dbReference type="SUPFAM" id="SSF47862">
    <property type="entry name" value="Saposin"/>
    <property type="match status" value="1"/>
</dbReference>
<feature type="domain" description="Saposin A-type" evidence="8">
    <location>
        <begin position="22"/>
        <end position="62"/>
    </location>
</feature>
<evidence type="ECO:0000259" key="7">
    <source>
        <dbReference type="PROSITE" id="PS50015"/>
    </source>
</evidence>
<feature type="signal peptide" evidence="6">
    <location>
        <begin position="1"/>
        <end position="19"/>
    </location>
</feature>
<comment type="subcellular location">
    <subcellularLocation>
        <location evidence="1">Secreted</location>
    </subcellularLocation>
</comment>
<comment type="caution">
    <text evidence="9">The sequence shown here is derived from an EMBL/GenBank/DDBJ whole genome shotgun (WGS) entry which is preliminary data.</text>
</comment>
<dbReference type="PROSITE" id="PS51110">
    <property type="entry name" value="SAP_A"/>
    <property type="match status" value="1"/>
</dbReference>
<proteinExistence type="predicted"/>
<keyword evidence="2" id="KW-0964">Secreted</keyword>
<dbReference type="PANTHER" id="PTHR15541">
    <property type="entry name" value="GRANULYSIN RELATED"/>
    <property type="match status" value="1"/>
</dbReference>
<sequence length="167" mass="18669">MVSLLLVLYLNIAVGSVLAGSDLDHPEACLQGPEFWCKDVATAAKCKKENYCWIYEWSSPLEEFIDEDTAPAPLIKCALCTKIVQKIKDMVGDDPDEAKIEEMIHKVCNVLSRFLRGTCKNFLRLFKRKLLKYLQKGMGTREICVAIQICKTGLTAYPGLSCDAATE</sequence>